<evidence type="ECO:0000313" key="3">
    <source>
        <dbReference type="EMBL" id="KAF5348515.1"/>
    </source>
</evidence>
<gene>
    <name evidence="3" type="ORF">D9756_009560</name>
</gene>
<keyword evidence="4" id="KW-1185">Reference proteome</keyword>
<feature type="region of interest" description="Disordered" evidence="1">
    <location>
        <begin position="301"/>
        <end position="375"/>
    </location>
</feature>
<feature type="compositionally biased region" description="Polar residues" evidence="1">
    <location>
        <begin position="325"/>
        <end position="335"/>
    </location>
</feature>
<feature type="compositionally biased region" description="Polar residues" evidence="1">
    <location>
        <begin position="35"/>
        <end position="44"/>
    </location>
</feature>
<feature type="domain" description="T6SS Phospholipase effector Tle1-like catalytic" evidence="2">
    <location>
        <begin position="75"/>
        <end position="430"/>
    </location>
</feature>
<dbReference type="EMBL" id="JAACJO010000019">
    <property type="protein sequence ID" value="KAF5348515.1"/>
    <property type="molecule type" value="Genomic_DNA"/>
</dbReference>
<dbReference type="AlphaFoldDB" id="A0A8H5CV45"/>
<dbReference type="PANTHER" id="PTHR33840:SF2">
    <property type="entry name" value="TLE1 PHOSPHOLIPASE DOMAIN-CONTAINING PROTEIN"/>
    <property type="match status" value="1"/>
</dbReference>
<sequence length="616" mass="69886">MNKHHQEPTTVSTTNTAVGREEDSEPPSPSSISPFTGSGIQTTSPNPPHIPHPAREPTLDPRSMPPVIPPQHDHRTLVLCFDGTGDQFDSDNSNIVQLVSLLKKNDRTKQMIYYQARFSLFFAGIGTYTSSKAATPFMSSLQRTLDEMVAWNLDAHVMGGYEFLMQNYIEGDKISIFGFSRGAYTARSLAGMLHKVGLLPADNTQQIPFAYKMYTRVDHIGWEQSNGFKKAFCVDVTIDFLGVWDTVDSVGLIPKRLPFTTSNTIVRTFRHAIALDERRAKFKVNFWNRPNKGEVQLGVQANQSPQQPMEPPESPISPTSEKDSPTPSSGLSNLPSFGKSYEKSHDTKHVTGEEKVVNGHANEGKKRPHRSEHDEKMDTMEQIYSSKKERMSDVEEVWFAGCHCDVGGGSVSNKTRHSLARIPLRWMIRECFKANTGIMFETESLKEIGLDPSTLYPFVTPRPPPLPVKQEEHKIRKPPADPIPVRLHATLTKKRPAEVHAQHVAAAPVPFLGSEEEEELMDALAPAYDQLKMRKFWWLLEIMPLHLRYQRGNNEWVTRIGSNFARPRFIPKQIKNGVKVHRSVRMRMDAMYEDEKKKGKRYRPKAHLRVEPTWID</sequence>
<dbReference type="PANTHER" id="PTHR33840">
    <property type="match status" value="1"/>
</dbReference>
<proteinExistence type="predicted"/>
<dbReference type="Proteomes" id="UP000559027">
    <property type="component" value="Unassembled WGS sequence"/>
</dbReference>
<dbReference type="InterPro" id="IPR018712">
    <property type="entry name" value="Tle1-like_cat"/>
</dbReference>
<feature type="compositionally biased region" description="Basic and acidic residues" evidence="1">
    <location>
        <begin position="340"/>
        <end position="375"/>
    </location>
</feature>
<name>A0A8H5CV45_9AGAR</name>
<evidence type="ECO:0000259" key="2">
    <source>
        <dbReference type="Pfam" id="PF09994"/>
    </source>
</evidence>
<dbReference type="Pfam" id="PF09994">
    <property type="entry name" value="T6SS_Tle1-like_cat"/>
    <property type="match status" value="1"/>
</dbReference>
<feature type="compositionally biased region" description="Polar residues" evidence="1">
    <location>
        <begin position="8"/>
        <end position="17"/>
    </location>
</feature>
<protein>
    <recommendedName>
        <fullName evidence="2">T6SS Phospholipase effector Tle1-like catalytic domain-containing protein</fullName>
    </recommendedName>
</protein>
<feature type="region of interest" description="Disordered" evidence="1">
    <location>
        <begin position="1"/>
        <end position="71"/>
    </location>
</feature>
<dbReference type="OrthoDB" id="3162439at2759"/>
<dbReference type="SUPFAM" id="SSF53474">
    <property type="entry name" value="alpha/beta-Hydrolases"/>
    <property type="match status" value="1"/>
</dbReference>
<dbReference type="InterPro" id="IPR029058">
    <property type="entry name" value="AB_hydrolase_fold"/>
</dbReference>
<organism evidence="3 4">
    <name type="scientific">Leucocoprinus leucothites</name>
    <dbReference type="NCBI Taxonomy" id="201217"/>
    <lineage>
        <taxon>Eukaryota</taxon>
        <taxon>Fungi</taxon>
        <taxon>Dikarya</taxon>
        <taxon>Basidiomycota</taxon>
        <taxon>Agaricomycotina</taxon>
        <taxon>Agaricomycetes</taxon>
        <taxon>Agaricomycetidae</taxon>
        <taxon>Agaricales</taxon>
        <taxon>Agaricineae</taxon>
        <taxon>Agaricaceae</taxon>
        <taxon>Leucocoprinus</taxon>
    </lineage>
</organism>
<evidence type="ECO:0000256" key="1">
    <source>
        <dbReference type="SAM" id="MobiDB-lite"/>
    </source>
</evidence>
<evidence type="ECO:0000313" key="4">
    <source>
        <dbReference type="Proteomes" id="UP000559027"/>
    </source>
</evidence>
<comment type="caution">
    <text evidence="3">The sequence shown here is derived from an EMBL/GenBank/DDBJ whole genome shotgun (WGS) entry which is preliminary data.</text>
</comment>
<reference evidence="3 4" key="1">
    <citation type="journal article" date="2020" name="ISME J.">
        <title>Uncovering the hidden diversity of litter-decomposition mechanisms in mushroom-forming fungi.</title>
        <authorList>
            <person name="Floudas D."/>
            <person name="Bentzer J."/>
            <person name="Ahren D."/>
            <person name="Johansson T."/>
            <person name="Persson P."/>
            <person name="Tunlid A."/>
        </authorList>
    </citation>
    <scope>NUCLEOTIDE SEQUENCE [LARGE SCALE GENOMIC DNA]</scope>
    <source>
        <strain evidence="3 4">CBS 146.42</strain>
    </source>
</reference>
<accession>A0A8H5CV45</accession>